<dbReference type="InterPro" id="IPR006842">
    <property type="entry name" value="Transposase_31"/>
</dbReference>
<dbReference type="PANTHER" id="PTHR34611">
    <property type="match status" value="1"/>
</dbReference>
<evidence type="ECO:0000256" key="1">
    <source>
        <dbReference type="SAM" id="MobiDB-lite"/>
    </source>
</evidence>
<proteinExistence type="predicted"/>
<feature type="region of interest" description="Disordered" evidence="1">
    <location>
        <begin position="262"/>
        <end position="285"/>
    </location>
</feature>
<evidence type="ECO:0000313" key="4">
    <source>
        <dbReference type="Proteomes" id="UP000199556"/>
    </source>
</evidence>
<evidence type="ECO:0000313" key="3">
    <source>
        <dbReference type="EMBL" id="SFM25141.1"/>
    </source>
</evidence>
<evidence type="ECO:0000259" key="2">
    <source>
        <dbReference type="Pfam" id="PF04754"/>
    </source>
</evidence>
<protein>
    <recommendedName>
        <fullName evidence="2">Transposase (putative) YhgA-like domain-containing protein</fullName>
    </recommendedName>
</protein>
<organism evidence="3 4">
    <name type="scientific">Ectothiorhodospira mobilis</name>
    <dbReference type="NCBI Taxonomy" id="195064"/>
    <lineage>
        <taxon>Bacteria</taxon>
        <taxon>Pseudomonadati</taxon>
        <taxon>Pseudomonadota</taxon>
        <taxon>Gammaproteobacteria</taxon>
        <taxon>Chromatiales</taxon>
        <taxon>Ectothiorhodospiraceae</taxon>
        <taxon>Ectothiorhodospira</taxon>
    </lineage>
</organism>
<name>A0A1I4PBM4_ECTMO</name>
<dbReference type="STRING" id="195064.SAMN05421721_101143"/>
<keyword evidence="4" id="KW-1185">Reference proteome</keyword>
<dbReference type="AlphaFoldDB" id="A0A1I4PBM4"/>
<dbReference type="Proteomes" id="UP000199556">
    <property type="component" value="Unassembled WGS sequence"/>
</dbReference>
<dbReference type="RefSeq" id="WP_090483283.1">
    <property type="nucleotide sequence ID" value="NZ_FOUO01000001.1"/>
</dbReference>
<dbReference type="EMBL" id="FOUO01000001">
    <property type="protein sequence ID" value="SFM25141.1"/>
    <property type="molecule type" value="Genomic_DNA"/>
</dbReference>
<sequence length="329" mass="37711">MSNHHDTGYKELFSYPELVRQLIEGFAPPEVAAMMDFSTLTDHSGSYITPLFGEKFEDKVWSVEVTWDGTRQRVFVYLLLEFQSTVDHRLPIRMLHYVACFYDHLIKTHVTTARKGMPPIFPVVLYNGSKRWTAREDIYRMIRPEPPGFVGVYQPHLRYYLVNESAFSEEELAERDTPLSGIFEVEKASKDVDALQEAVQRLAARIRAHPEKSRLDEVITRWLKRHLTRLGAETEKALEQVNSLVEDNAMLAENLQTWAEKERQKGEAAGLQKGRQEGRQEGEQIGLHKGQRLAAINLLKLGLLDDQQIAQSTGLSLDEVKALRSDQPH</sequence>
<dbReference type="OrthoDB" id="5562276at2"/>
<dbReference type="GO" id="GO:1990238">
    <property type="term" value="F:double-stranded DNA endonuclease activity"/>
    <property type="evidence" value="ECO:0007669"/>
    <property type="project" value="TreeGrafter"/>
</dbReference>
<accession>A0A1I4PBM4</accession>
<dbReference type="Pfam" id="PF04754">
    <property type="entry name" value="Transposase_31"/>
    <property type="match status" value="1"/>
</dbReference>
<feature type="domain" description="Transposase (putative) YhgA-like" evidence="2">
    <location>
        <begin position="3"/>
        <end position="191"/>
    </location>
</feature>
<dbReference type="PANTHER" id="PTHR34611:SF2">
    <property type="entry name" value="INACTIVE RECOMBINATION-PROMOTING NUCLEASE-LIKE PROTEIN RPNE-RELATED"/>
    <property type="match status" value="1"/>
</dbReference>
<dbReference type="GO" id="GO:0006310">
    <property type="term" value="P:DNA recombination"/>
    <property type="evidence" value="ECO:0007669"/>
    <property type="project" value="TreeGrafter"/>
</dbReference>
<dbReference type="InterPro" id="IPR051699">
    <property type="entry name" value="Rpn/YhgA-like_nuclease"/>
</dbReference>
<reference evidence="3 4" key="1">
    <citation type="submission" date="2016-10" db="EMBL/GenBank/DDBJ databases">
        <authorList>
            <person name="de Groot N.N."/>
        </authorList>
    </citation>
    <scope>NUCLEOTIDE SEQUENCE [LARGE SCALE GENOMIC DNA]</scope>
    <source>
        <strain evidence="3 4">DSM 4180</strain>
    </source>
</reference>
<gene>
    <name evidence="3" type="ORF">SAMN05421721_101143</name>
</gene>